<protein>
    <recommendedName>
        <fullName evidence="4">FAM86 N-terminal domain-containing protein</fullName>
    </recommendedName>
</protein>
<evidence type="ECO:0000313" key="2">
    <source>
        <dbReference type="EMBL" id="KAK7337815.1"/>
    </source>
</evidence>
<dbReference type="Pfam" id="PF10294">
    <property type="entry name" value="Methyltransf_16"/>
    <property type="match status" value="1"/>
</dbReference>
<gene>
    <name evidence="2" type="ORF">VNO77_18402</name>
</gene>
<reference evidence="2 3" key="1">
    <citation type="submission" date="2024-01" db="EMBL/GenBank/DDBJ databases">
        <title>The genomes of 5 underutilized Papilionoideae crops provide insights into root nodulation and disease resistanc.</title>
        <authorList>
            <person name="Jiang F."/>
        </authorList>
    </citation>
    <scope>NUCLEOTIDE SEQUENCE [LARGE SCALE GENOMIC DNA]</scope>
    <source>
        <strain evidence="2">LVBAO_FW01</strain>
        <tissue evidence="2">Leaves</tissue>
    </source>
</reference>
<dbReference type="EMBL" id="JAYMYQ010000004">
    <property type="protein sequence ID" value="KAK7337815.1"/>
    <property type="molecule type" value="Genomic_DNA"/>
</dbReference>
<feature type="region of interest" description="Disordered" evidence="1">
    <location>
        <begin position="319"/>
        <end position="339"/>
    </location>
</feature>
<evidence type="ECO:0000313" key="3">
    <source>
        <dbReference type="Proteomes" id="UP001367508"/>
    </source>
</evidence>
<dbReference type="Gene3D" id="3.40.50.150">
    <property type="entry name" value="Vaccinia Virus protein VP39"/>
    <property type="match status" value="1"/>
</dbReference>
<dbReference type="SUPFAM" id="SSF53335">
    <property type="entry name" value="S-adenosyl-L-methionine-dependent methyltransferases"/>
    <property type="match status" value="1"/>
</dbReference>
<dbReference type="AlphaFoldDB" id="A0AAN9LKQ8"/>
<dbReference type="PANTHER" id="PTHR14614:SF130">
    <property type="entry name" value="PROTEIN-LYSINE N-METHYLTRANSFERASE EEF2KMT"/>
    <property type="match status" value="1"/>
</dbReference>
<dbReference type="InterPro" id="IPR029063">
    <property type="entry name" value="SAM-dependent_MTases_sf"/>
</dbReference>
<feature type="compositionally biased region" description="Basic and acidic residues" evidence="1">
    <location>
        <begin position="325"/>
        <end position="339"/>
    </location>
</feature>
<organism evidence="2 3">
    <name type="scientific">Canavalia gladiata</name>
    <name type="common">Sword bean</name>
    <name type="synonym">Dolichos gladiatus</name>
    <dbReference type="NCBI Taxonomy" id="3824"/>
    <lineage>
        <taxon>Eukaryota</taxon>
        <taxon>Viridiplantae</taxon>
        <taxon>Streptophyta</taxon>
        <taxon>Embryophyta</taxon>
        <taxon>Tracheophyta</taxon>
        <taxon>Spermatophyta</taxon>
        <taxon>Magnoliopsida</taxon>
        <taxon>eudicotyledons</taxon>
        <taxon>Gunneridae</taxon>
        <taxon>Pentapetalae</taxon>
        <taxon>rosids</taxon>
        <taxon>fabids</taxon>
        <taxon>Fabales</taxon>
        <taxon>Fabaceae</taxon>
        <taxon>Papilionoideae</taxon>
        <taxon>50 kb inversion clade</taxon>
        <taxon>NPAAA clade</taxon>
        <taxon>indigoferoid/millettioid clade</taxon>
        <taxon>Phaseoleae</taxon>
        <taxon>Canavalia</taxon>
    </lineage>
</organism>
<dbReference type="Proteomes" id="UP001367508">
    <property type="component" value="Unassembled WGS sequence"/>
</dbReference>
<name>A0AAN9LKQ8_CANGL</name>
<accession>A0AAN9LKQ8</accession>
<sequence>MFCFVGCGDGCRSRLAVGMAMEQELDPSLPCCQHLVSAILAMEPSECLLSHARACGGGSITEQVQKFIWDHCLSTPDDFHAPYLKNFLKKLITQVEFEHGYVLDQLYELYAQYMTSFKDDSSGKKDARICKRISFLFPDGCSELQSCPHSRVLVFPLQCSLNMLEGDTGCSIWPSSLFLSELILSYPELFSDKSCFEIGSGVGLVGLCLAHVKASKVILSDGDLSTLANMKFNLELNHLNVETDILQRNEDPSMVKCLYLPWESASESQLQDIMPDVVLGADVIYDPVCLPHLVRVLAILLNQMNKGFGRQRASCKDLSPNVKNENGEHNHNNAKDRSDGSRCTAIYNDGSCSRSKEAPVAYIACVIRNIETFNYFHSLGKQANLAIMDLTDLLKPVNLLRYMQSFNQANVKLLRISCSDI</sequence>
<comment type="caution">
    <text evidence="2">The sequence shown here is derived from an EMBL/GenBank/DDBJ whole genome shotgun (WGS) entry which is preliminary data.</text>
</comment>
<evidence type="ECO:0000256" key="1">
    <source>
        <dbReference type="SAM" id="MobiDB-lite"/>
    </source>
</evidence>
<dbReference type="PANTHER" id="PTHR14614">
    <property type="entry name" value="HEPATOCELLULAR CARCINOMA-ASSOCIATED ANTIGEN"/>
    <property type="match status" value="1"/>
</dbReference>
<proteinExistence type="predicted"/>
<keyword evidence="3" id="KW-1185">Reference proteome</keyword>
<evidence type="ECO:0008006" key="4">
    <source>
        <dbReference type="Google" id="ProtNLM"/>
    </source>
</evidence>
<dbReference type="InterPro" id="IPR019410">
    <property type="entry name" value="Methyltransf_16"/>
</dbReference>